<protein>
    <submittedName>
        <fullName evidence="2">Uncharacterized protein</fullName>
    </submittedName>
</protein>
<feature type="signal peptide" evidence="1">
    <location>
        <begin position="1"/>
        <end position="23"/>
    </location>
</feature>
<accession>A0AAE9DJL0</accession>
<dbReference type="Proteomes" id="UP000827892">
    <property type="component" value="Chromosome II"/>
</dbReference>
<organism evidence="2 4">
    <name type="scientific">Caenorhabditis briggsae</name>
    <dbReference type="NCBI Taxonomy" id="6238"/>
    <lineage>
        <taxon>Eukaryota</taxon>
        <taxon>Metazoa</taxon>
        <taxon>Ecdysozoa</taxon>
        <taxon>Nematoda</taxon>
        <taxon>Chromadorea</taxon>
        <taxon>Rhabditida</taxon>
        <taxon>Rhabditina</taxon>
        <taxon>Rhabditomorpha</taxon>
        <taxon>Rhabditoidea</taxon>
        <taxon>Rhabditidae</taxon>
        <taxon>Peloderinae</taxon>
        <taxon>Caenorhabditis</taxon>
    </lineage>
</organism>
<keyword evidence="1" id="KW-0732">Signal</keyword>
<dbReference type="EMBL" id="CP092621">
    <property type="protein sequence ID" value="UMM18158.1"/>
    <property type="molecule type" value="Genomic_DNA"/>
</dbReference>
<evidence type="ECO:0000313" key="5">
    <source>
        <dbReference type="Proteomes" id="UP000829354"/>
    </source>
</evidence>
<evidence type="ECO:0000313" key="2">
    <source>
        <dbReference type="EMBL" id="ULU06210.1"/>
    </source>
</evidence>
<gene>
    <name evidence="2" type="ORF">L3Y34_018229</name>
    <name evidence="3" type="ORF">L5515_014352</name>
</gene>
<dbReference type="EMBL" id="CP090892">
    <property type="protein sequence ID" value="ULU06210.1"/>
    <property type="molecule type" value="Genomic_DNA"/>
</dbReference>
<keyword evidence="5" id="KW-1185">Reference proteome</keyword>
<reference evidence="3 5" key="1">
    <citation type="submission" date="2022-04" db="EMBL/GenBank/DDBJ databases">
        <title>Chromosome-level reference genomes for two strains of Caenorhabditis briggsae: an improved platform for comparative genomics.</title>
        <authorList>
            <person name="Stevens L."/>
            <person name="Andersen E."/>
        </authorList>
    </citation>
    <scope>NUCLEOTIDE SEQUENCE [LARGE SCALE GENOMIC DNA]</scope>
    <source>
        <strain evidence="3">VX34</strain>
        <tissue evidence="3">Whole-organism</tissue>
    </source>
</reference>
<sequence length="75" mass="8623">MLFNPRLILVAILGILMLTIVTADPAEQKCEKRSDCDKDHYCSDNVCVEKLVINIYREVTTPKPKAYQRKWAIAQ</sequence>
<proteinExistence type="predicted"/>
<reference evidence="2 4" key="2">
    <citation type="submission" date="2022-05" db="EMBL/GenBank/DDBJ databases">
        <title>Chromosome-level reference genomes for two strains of Caenorhabditis briggsae: an improved platform for comparative genomics.</title>
        <authorList>
            <person name="Stevens L."/>
            <person name="Andersen E.C."/>
        </authorList>
    </citation>
    <scope>NUCLEOTIDE SEQUENCE [LARGE SCALE GENOMIC DNA]</scope>
    <source>
        <strain evidence="2">QX1410_ONT</strain>
        <tissue evidence="2">Whole-organism</tissue>
    </source>
</reference>
<evidence type="ECO:0000313" key="3">
    <source>
        <dbReference type="EMBL" id="UMM18158.1"/>
    </source>
</evidence>
<evidence type="ECO:0000256" key="1">
    <source>
        <dbReference type="SAM" id="SignalP"/>
    </source>
</evidence>
<name>A0AAE9DJL0_CAEBR</name>
<dbReference type="AlphaFoldDB" id="A0AAE9DJL0"/>
<evidence type="ECO:0000313" key="4">
    <source>
        <dbReference type="Proteomes" id="UP000827892"/>
    </source>
</evidence>
<feature type="chain" id="PRO_5044706914" evidence="1">
    <location>
        <begin position="24"/>
        <end position="75"/>
    </location>
</feature>
<dbReference type="Proteomes" id="UP000829354">
    <property type="component" value="Chromosome II"/>
</dbReference>